<reference evidence="1" key="1">
    <citation type="submission" date="2018-02" db="EMBL/GenBank/DDBJ databases">
        <title>Rhizophora mucronata_Transcriptome.</title>
        <authorList>
            <person name="Meera S.P."/>
            <person name="Sreeshan A."/>
            <person name="Augustine A."/>
        </authorList>
    </citation>
    <scope>NUCLEOTIDE SEQUENCE</scope>
    <source>
        <tissue evidence="1">Leaf</tissue>
    </source>
</reference>
<organism evidence="1">
    <name type="scientific">Rhizophora mucronata</name>
    <name type="common">Asiatic mangrove</name>
    <dbReference type="NCBI Taxonomy" id="61149"/>
    <lineage>
        <taxon>Eukaryota</taxon>
        <taxon>Viridiplantae</taxon>
        <taxon>Streptophyta</taxon>
        <taxon>Embryophyta</taxon>
        <taxon>Tracheophyta</taxon>
        <taxon>Spermatophyta</taxon>
        <taxon>Magnoliopsida</taxon>
        <taxon>eudicotyledons</taxon>
        <taxon>Gunneridae</taxon>
        <taxon>Pentapetalae</taxon>
        <taxon>rosids</taxon>
        <taxon>fabids</taxon>
        <taxon>Malpighiales</taxon>
        <taxon>Rhizophoraceae</taxon>
        <taxon>Rhizophora</taxon>
    </lineage>
</organism>
<proteinExistence type="predicted"/>
<sequence length="66" mass="7550">MLLLRWLPASRSRLFQAREEGGESTSHFCFTFDSPPFCLGAAEKTREKNFSTFSPPMDFPAKFNSK</sequence>
<evidence type="ECO:0000313" key="1">
    <source>
        <dbReference type="EMBL" id="MBW81000.1"/>
    </source>
</evidence>
<name>A0A2P2IIE8_RHIMU</name>
<accession>A0A2P2IIE8</accession>
<protein>
    <submittedName>
        <fullName evidence="1">Uncharacterized protein</fullName>
    </submittedName>
</protein>
<dbReference type="AlphaFoldDB" id="A0A2P2IIE8"/>
<dbReference type="EMBL" id="GGEC01000517">
    <property type="protein sequence ID" value="MBW81000.1"/>
    <property type="molecule type" value="Transcribed_RNA"/>
</dbReference>